<keyword evidence="8" id="KW-1185">Reference proteome</keyword>
<dbReference type="InterPro" id="IPR004960">
    <property type="entry name" value="LipA_acyltrans"/>
</dbReference>
<proteinExistence type="predicted"/>
<evidence type="ECO:0000256" key="6">
    <source>
        <dbReference type="ARBA" id="ARBA00023315"/>
    </source>
</evidence>
<dbReference type="EMBL" id="FSQZ01000001">
    <property type="protein sequence ID" value="SIN66538.1"/>
    <property type="molecule type" value="Genomic_DNA"/>
</dbReference>
<evidence type="ECO:0000256" key="4">
    <source>
        <dbReference type="ARBA" id="ARBA00022679"/>
    </source>
</evidence>
<organism evidence="7 8">
    <name type="scientific">Acetomicrobium flavidum</name>
    <dbReference type="NCBI Taxonomy" id="49896"/>
    <lineage>
        <taxon>Bacteria</taxon>
        <taxon>Thermotogati</taxon>
        <taxon>Synergistota</taxon>
        <taxon>Synergistia</taxon>
        <taxon>Synergistales</taxon>
        <taxon>Acetomicrobiaceae</taxon>
        <taxon>Acetomicrobium</taxon>
    </lineage>
</organism>
<gene>
    <name evidence="7" type="ORF">SAMN05444368_0928</name>
</gene>
<keyword evidence="3" id="KW-0997">Cell inner membrane</keyword>
<dbReference type="PANTHER" id="PTHR30606:SF10">
    <property type="entry name" value="PHOSPHATIDYLINOSITOL MANNOSIDE ACYLTRANSFERASE"/>
    <property type="match status" value="1"/>
</dbReference>
<evidence type="ECO:0000256" key="3">
    <source>
        <dbReference type="ARBA" id="ARBA00022519"/>
    </source>
</evidence>
<dbReference type="Proteomes" id="UP000185093">
    <property type="component" value="Unassembled WGS sequence"/>
</dbReference>
<dbReference type="CDD" id="cd07984">
    <property type="entry name" value="LPLAT_LABLAT-like"/>
    <property type="match status" value="1"/>
</dbReference>
<name>A0ABY1JCQ9_9BACT</name>
<keyword evidence="2" id="KW-1003">Cell membrane</keyword>
<keyword evidence="5" id="KW-0472">Membrane</keyword>
<sequence>MDGDKSLMPNELIWLSIQYLSIQLRMLPHSIALSLGGNLGRMVFLLSGKRASKAVCRCSKILGCSLAVARDIVAKSYINLGRSLAEFLSLSRLRDRIDELVTVHDIENLNDALAYGRGVILLTAHLGNWELAAAYLGLKGYPMKAIGADQRDPRITQLIADIRSSCGVETIGKGFDLRGAIRCLREGNILGVLLDQDAKDKGIVAPFLGQPASTPYGPIKMALKMRSPIVPLFIIRRKDNVHHDLYFLPSLEESVENFYERPLEENVCICNDILSDWISRHPEQWLWLYPRWASTLGDK</sequence>
<accession>A0ABY1JCQ9</accession>
<evidence type="ECO:0000256" key="5">
    <source>
        <dbReference type="ARBA" id="ARBA00023136"/>
    </source>
</evidence>
<comment type="caution">
    <text evidence="7">The sequence shown here is derived from an EMBL/GenBank/DDBJ whole genome shotgun (WGS) entry which is preliminary data.</text>
</comment>
<evidence type="ECO:0000313" key="8">
    <source>
        <dbReference type="Proteomes" id="UP000185093"/>
    </source>
</evidence>
<evidence type="ECO:0000256" key="1">
    <source>
        <dbReference type="ARBA" id="ARBA00004533"/>
    </source>
</evidence>
<protein>
    <submittedName>
        <fullName evidence="7">KDO2-lipid IV(A) lauroyltransferase</fullName>
    </submittedName>
</protein>
<evidence type="ECO:0000313" key="7">
    <source>
        <dbReference type="EMBL" id="SIN66538.1"/>
    </source>
</evidence>
<dbReference type="PANTHER" id="PTHR30606">
    <property type="entry name" value="LIPID A BIOSYNTHESIS LAUROYL ACYLTRANSFERASE"/>
    <property type="match status" value="1"/>
</dbReference>
<dbReference type="Pfam" id="PF03279">
    <property type="entry name" value="Lip_A_acyltrans"/>
    <property type="match status" value="1"/>
</dbReference>
<evidence type="ECO:0000256" key="2">
    <source>
        <dbReference type="ARBA" id="ARBA00022475"/>
    </source>
</evidence>
<keyword evidence="6" id="KW-0012">Acyltransferase</keyword>
<reference evidence="7 8" key="1">
    <citation type="submission" date="2016-11" db="EMBL/GenBank/DDBJ databases">
        <authorList>
            <person name="Varghese N."/>
            <person name="Submissions S."/>
        </authorList>
    </citation>
    <scope>NUCLEOTIDE SEQUENCE [LARGE SCALE GENOMIC DNA]</scope>
    <source>
        <strain evidence="7 8">DSM 20664</strain>
    </source>
</reference>
<dbReference type="RefSeq" id="WP_014806097.1">
    <property type="nucleotide sequence ID" value="NZ_FSQZ01000001.1"/>
</dbReference>
<keyword evidence="4" id="KW-0808">Transferase</keyword>
<comment type="subcellular location">
    <subcellularLocation>
        <location evidence="1">Cell inner membrane</location>
    </subcellularLocation>
</comment>